<feature type="domain" description="SGNH hydrolase-type esterase" evidence="2">
    <location>
        <begin position="51"/>
        <end position="267"/>
    </location>
</feature>
<reference evidence="4 7" key="2">
    <citation type="submission" date="2018-08" db="EMBL/GenBank/DDBJ databases">
        <title>A genome reference for cultivated species of the human gut microbiota.</title>
        <authorList>
            <person name="Zou Y."/>
            <person name="Xue W."/>
            <person name="Luo G."/>
        </authorList>
    </citation>
    <scope>NUCLEOTIDE SEQUENCE [LARGE SCALE GENOMIC DNA]</scope>
    <source>
        <strain evidence="4 7">AF46-11NS</strain>
    </source>
</reference>
<organism evidence="4 7">
    <name type="scientific">Bacteroides xylanisolvens</name>
    <dbReference type="NCBI Taxonomy" id="371601"/>
    <lineage>
        <taxon>Bacteria</taxon>
        <taxon>Pseudomonadati</taxon>
        <taxon>Bacteroidota</taxon>
        <taxon>Bacteroidia</taxon>
        <taxon>Bacteroidales</taxon>
        <taxon>Bacteroidaceae</taxon>
        <taxon>Bacteroides</taxon>
    </lineage>
</organism>
<dbReference type="InterPro" id="IPR013830">
    <property type="entry name" value="SGNH_hydro"/>
</dbReference>
<dbReference type="Proteomes" id="UP000285503">
    <property type="component" value="Unassembled WGS sequence"/>
</dbReference>
<evidence type="ECO:0000313" key="3">
    <source>
        <dbReference type="EMBL" id="MCA4524324.1"/>
    </source>
</evidence>
<proteinExistence type="predicted"/>
<reference evidence="5 6" key="1">
    <citation type="submission" date="2016-10" db="EMBL/GenBank/DDBJ databases">
        <authorList>
            <person name="de Groot N.N."/>
        </authorList>
    </citation>
    <scope>NUCLEOTIDE SEQUENCE [LARGE SCALE GENOMIC DNA]</scope>
    <source>
        <strain evidence="5 6">NLAE-zl-G339</strain>
    </source>
</reference>
<dbReference type="EMBL" id="JAIWWW010000032">
    <property type="protein sequence ID" value="MCA4524324.1"/>
    <property type="molecule type" value="Genomic_DNA"/>
</dbReference>
<keyword evidence="1" id="KW-0732">Signal</keyword>
<dbReference type="GO" id="GO:0004622">
    <property type="term" value="F:phosphatidylcholine lysophospholipase activity"/>
    <property type="evidence" value="ECO:0007669"/>
    <property type="project" value="TreeGrafter"/>
</dbReference>
<dbReference type="Pfam" id="PF13472">
    <property type="entry name" value="Lipase_GDSL_2"/>
    <property type="match status" value="1"/>
</dbReference>
<dbReference type="CDD" id="cd00229">
    <property type="entry name" value="SGNH_hydrolase"/>
    <property type="match status" value="1"/>
</dbReference>
<feature type="signal peptide" evidence="1">
    <location>
        <begin position="1"/>
        <end position="21"/>
    </location>
</feature>
<dbReference type="InterPro" id="IPR036514">
    <property type="entry name" value="SGNH_hydro_sf"/>
</dbReference>
<dbReference type="Proteomes" id="UP001197958">
    <property type="component" value="Unassembled WGS sequence"/>
</dbReference>
<feature type="chain" id="PRO_5014250668" evidence="1">
    <location>
        <begin position="22"/>
        <end position="285"/>
    </location>
</feature>
<keyword evidence="4" id="KW-0378">Hydrolase</keyword>
<dbReference type="SUPFAM" id="SSF52266">
    <property type="entry name" value="SGNH hydrolase"/>
    <property type="match status" value="1"/>
</dbReference>
<dbReference type="PANTHER" id="PTHR30383">
    <property type="entry name" value="THIOESTERASE 1/PROTEASE 1/LYSOPHOSPHOLIPASE L1"/>
    <property type="match status" value="1"/>
</dbReference>
<evidence type="ECO:0000313" key="5">
    <source>
        <dbReference type="EMBL" id="SDZ96769.1"/>
    </source>
</evidence>
<evidence type="ECO:0000259" key="2">
    <source>
        <dbReference type="Pfam" id="PF13472"/>
    </source>
</evidence>
<dbReference type="EMBL" id="QRNE01000153">
    <property type="protein sequence ID" value="RHK20335.1"/>
    <property type="molecule type" value="Genomic_DNA"/>
</dbReference>
<dbReference type="RefSeq" id="WP_004296597.1">
    <property type="nucleotide sequence ID" value="NZ_AP031409.1"/>
</dbReference>
<dbReference type="GeneID" id="29451814"/>
<dbReference type="AlphaFoldDB" id="A0A173XXP4"/>
<name>A0A173XXP4_9BACE</name>
<evidence type="ECO:0000256" key="1">
    <source>
        <dbReference type="SAM" id="SignalP"/>
    </source>
</evidence>
<gene>
    <name evidence="4" type="ORF">DW075_20420</name>
    <name evidence="3" type="ORF">LDZ35_14050</name>
    <name evidence="5" type="ORF">SAMN04487924_101195</name>
</gene>
<protein>
    <submittedName>
        <fullName evidence="5">GDSL-like Lipase/Acylhydrolase</fullName>
    </submittedName>
    <submittedName>
        <fullName evidence="4">SGNH/GDSL hydrolase family protein</fullName>
    </submittedName>
</protein>
<dbReference type="PANTHER" id="PTHR30383:SF5">
    <property type="entry name" value="SGNH HYDROLASE-TYPE ESTERASE DOMAIN-CONTAINING PROTEIN"/>
    <property type="match status" value="1"/>
</dbReference>
<dbReference type="InterPro" id="IPR051532">
    <property type="entry name" value="Ester_Hydrolysis_Enzymes"/>
</dbReference>
<dbReference type="EMBL" id="FNRP01000001">
    <property type="protein sequence ID" value="SDZ96769.1"/>
    <property type="molecule type" value="Genomic_DNA"/>
</dbReference>
<evidence type="ECO:0000313" key="6">
    <source>
        <dbReference type="Proteomes" id="UP000183040"/>
    </source>
</evidence>
<evidence type="ECO:0000313" key="4">
    <source>
        <dbReference type="EMBL" id="RHK20335.1"/>
    </source>
</evidence>
<reference evidence="3" key="3">
    <citation type="submission" date="2023-08" db="EMBL/GenBank/DDBJ databases">
        <title>Mucin Metabolism Genes Underlie the Key Renovations of Bacteroides xylanisolvens Genomes in Captive Great Apes.</title>
        <authorList>
            <person name="Nishida A.H."/>
        </authorList>
    </citation>
    <scope>NUCLEOTIDE SEQUENCE</scope>
    <source>
        <strain evidence="3">P19.10B</strain>
    </source>
</reference>
<evidence type="ECO:0000313" key="7">
    <source>
        <dbReference type="Proteomes" id="UP000285503"/>
    </source>
</evidence>
<dbReference type="Gene3D" id="3.40.50.1110">
    <property type="entry name" value="SGNH hydrolase"/>
    <property type="match status" value="1"/>
</dbReference>
<dbReference type="Proteomes" id="UP000183040">
    <property type="component" value="Unassembled WGS sequence"/>
</dbReference>
<accession>A0A173XXP4</accession>
<sequence>MKSKLLLACTILFFCSSFLCGQNQTSKVANSAETNNGAVRHPWQGKRVGYLGDSITDPNCYGDKIKKYWDFLQEWLGITPYVYGISGRQWNDVPRQAEKLKQEHGGEVDAILILMGTNDFNDGVPIGEWFTETEEQVMAARGQVKKLETRKKRTPIMDGNTYKGRINIGIHRLKQLFPDKQIVLLTPLHRSLADFGEKNVQPDENYQNSCGEYVDAYVQAVKEAGNVWGVPVIDFNAVTGLNPMVEEQLIYFYDAGYDRLHPSTKGQIRMARTLMYQLLALPATF</sequence>